<evidence type="ECO:0000313" key="2">
    <source>
        <dbReference type="EMBL" id="STQ80492.1"/>
    </source>
</evidence>
<evidence type="ECO:0000256" key="1">
    <source>
        <dbReference type="SAM" id="Phobius"/>
    </source>
</evidence>
<reference evidence="2 3" key="1">
    <citation type="submission" date="2018-06" db="EMBL/GenBank/DDBJ databases">
        <authorList>
            <consortium name="Pathogen Informatics"/>
            <person name="Doyle S."/>
        </authorList>
    </citation>
    <scope>NUCLEOTIDE SEQUENCE [LARGE SCALE GENOMIC DNA]</scope>
    <source>
        <strain evidence="2 3">NCTC8105</strain>
    </source>
</reference>
<protein>
    <recommendedName>
        <fullName evidence="4">Inner membrane protein</fullName>
    </recommendedName>
</protein>
<organism evidence="2 3">
    <name type="scientific">Hafnia alvei</name>
    <dbReference type="NCBI Taxonomy" id="569"/>
    <lineage>
        <taxon>Bacteria</taxon>
        <taxon>Pseudomonadati</taxon>
        <taxon>Pseudomonadota</taxon>
        <taxon>Gammaproteobacteria</taxon>
        <taxon>Enterobacterales</taxon>
        <taxon>Hafniaceae</taxon>
        <taxon>Hafnia</taxon>
    </lineage>
</organism>
<keyword evidence="1" id="KW-0472">Membrane</keyword>
<keyword evidence="1" id="KW-0812">Transmembrane</keyword>
<sequence>MLHDYIVIIWFSLFYFYPVTLAITGLIVFLVWPKRKQVIIKILLLTLTIFILLVTYNAIERHVLG</sequence>
<evidence type="ECO:0008006" key="4">
    <source>
        <dbReference type="Google" id="ProtNLM"/>
    </source>
</evidence>
<feature type="transmembrane region" description="Helical" evidence="1">
    <location>
        <begin position="6"/>
        <end position="31"/>
    </location>
</feature>
<gene>
    <name evidence="2" type="ORF">NCTC8105_02614</name>
</gene>
<dbReference type="EMBL" id="UGHP01000001">
    <property type="protein sequence ID" value="STQ80492.1"/>
    <property type="molecule type" value="Genomic_DNA"/>
</dbReference>
<dbReference type="Proteomes" id="UP000254821">
    <property type="component" value="Unassembled WGS sequence"/>
</dbReference>
<name>A0A377PK56_HAFAL</name>
<accession>A0A377PK56</accession>
<keyword evidence="1" id="KW-1133">Transmembrane helix</keyword>
<proteinExistence type="predicted"/>
<evidence type="ECO:0000313" key="3">
    <source>
        <dbReference type="Proteomes" id="UP000254821"/>
    </source>
</evidence>
<feature type="transmembrane region" description="Helical" evidence="1">
    <location>
        <begin position="38"/>
        <end position="59"/>
    </location>
</feature>
<dbReference type="AlphaFoldDB" id="A0A377PK56"/>